<reference evidence="2" key="1">
    <citation type="journal article" date="2023" name="Mol. Phylogenet. Evol.">
        <title>Genome-scale phylogeny and comparative genomics of the fungal order Sordariales.</title>
        <authorList>
            <person name="Hensen N."/>
            <person name="Bonometti L."/>
            <person name="Westerberg I."/>
            <person name="Brannstrom I.O."/>
            <person name="Guillou S."/>
            <person name="Cros-Aarteil S."/>
            <person name="Calhoun S."/>
            <person name="Haridas S."/>
            <person name="Kuo A."/>
            <person name="Mondo S."/>
            <person name="Pangilinan J."/>
            <person name="Riley R."/>
            <person name="LaButti K."/>
            <person name="Andreopoulos B."/>
            <person name="Lipzen A."/>
            <person name="Chen C."/>
            <person name="Yan M."/>
            <person name="Daum C."/>
            <person name="Ng V."/>
            <person name="Clum A."/>
            <person name="Steindorff A."/>
            <person name="Ohm R.A."/>
            <person name="Martin F."/>
            <person name="Silar P."/>
            <person name="Natvig D.O."/>
            <person name="Lalanne C."/>
            <person name="Gautier V."/>
            <person name="Ament-Velasquez S.L."/>
            <person name="Kruys A."/>
            <person name="Hutchinson M.I."/>
            <person name="Powell A.J."/>
            <person name="Barry K."/>
            <person name="Miller A.N."/>
            <person name="Grigoriev I.V."/>
            <person name="Debuchy R."/>
            <person name="Gladieux P."/>
            <person name="Hiltunen Thoren M."/>
            <person name="Johannesson H."/>
        </authorList>
    </citation>
    <scope>NUCLEOTIDE SEQUENCE</scope>
    <source>
        <strain evidence="2">CBS 232.78</strain>
    </source>
</reference>
<feature type="signal peptide" evidence="1">
    <location>
        <begin position="1"/>
        <end position="25"/>
    </location>
</feature>
<dbReference type="Proteomes" id="UP001285441">
    <property type="component" value="Unassembled WGS sequence"/>
</dbReference>
<evidence type="ECO:0000256" key="1">
    <source>
        <dbReference type="SAM" id="SignalP"/>
    </source>
</evidence>
<proteinExistence type="predicted"/>
<organism evidence="2 3">
    <name type="scientific">Podospora didyma</name>
    <dbReference type="NCBI Taxonomy" id="330526"/>
    <lineage>
        <taxon>Eukaryota</taxon>
        <taxon>Fungi</taxon>
        <taxon>Dikarya</taxon>
        <taxon>Ascomycota</taxon>
        <taxon>Pezizomycotina</taxon>
        <taxon>Sordariomycetes</taxon>
        <taxon>Sordariomycetidae</taxon>
        <taxon>Sordariales</taxon>
        <taxon>Podosporaceae</taxon>
        <taxon>Podospora</taxon>
    </lineage>
</organism>
<evidence type="ECO:0008006" key="4">
    <source>
        <dbReference type="Google" id="ProtNLM"/>
    </source>
</evidence>
<dbReference type="EMBL" id="JAULSW010000011">
    <property type="protein sequence ID" value="KAK3367527.1"/>
    <property type="molecule type" value="Genomic_DNA"/>
</dbReference>
<sequence length="141" mass="15689">MLFSTTKLLAAASSAIVLLAHGAAADDWECKKTPEGWCTLGIVGIFHGREGNVAIQWKDATIFNSKCDRIGQKLGINEHQSIYSKLPWTVEITRLNWNGDYNNIAMAYGAFSAEDFHCFTEVNGKINYCKKEFPCNEPGPR</sequence>
<protein>
    <recommendedName>
        <fullName evidence="4">DUF3757 domain-containing protein</fullName>
    </recommendedName>
</protein>
<feature type="chain" id="PRO_5042172418" description="DUF3757 domain-containing protein" evidence="1">
    <location>
        <begin position="26"/>
        <end position="141"/>
    </location>
</feature>
<dbReference type="AlphaFoldDB" id="A0AAE0N1Q8"/>
<reference evidence="2" key="2">
    <citation type="submission" date="2023-06" db="EMBL/GenBank/DDBJ databases">
        <authorList>
            <consortium name="Lawrence Berkeley National Laboratory"/>
            <person name="Haridas S."/>
            <person name="Hensen N."/>
            <person name="Bonometti L."/>
            <person name="Westerberg I."/>
            <person name="Brannstrom I.O."/>
            <person name="Guillou S."/>
            <person name="Cros-Aarteil S."/>
            <person name="Calhoun S."/>
            <person name="Kuo A."/>
            <person name="Mondo S."/>
            <person name="Pangilinan J."/>
            <person name="Riley R."/>
            <person name="LaButti K."/>
            <person name="Andreopoulos B."/>
            <person name="Lipzen A."/>
            <person name="Chen C."/>
            <person name="Yanf M."/>
            <person name="Daum C."/>
            <person name="Ng V."/>
            <person name="Clum A."/>
            <person name="Steindorff A."/>
            <person name="Ohm R."/>
            <person name="Martin F."/>
            <person name="Silar P."/>
            <person name="Natvig D."/>
            <person name="Lalanne C."/>
            <person name="Gautier V."/>
            <person name="Ament-velasquez S.L."/>
            <person name="Kruys A."/>
            <person name="Hutchinson M.I."/>
            <person name="Powell A.J."/>
            <person name="Barry K."/>
            <person name="Miller A.N."/>
            <person name="Grigoriev I.V."/>
            <person name="Debuchy R."/>
            <person name="Gladieux P."/>
            <person name="Thoren M.H."/>
            <person name="Johannesson H."/>
        </authorList>
    </citation>
    <scope>NUCLEOTIDE SEQUENCE</scope>
    <source>
        <strain evidence="2">CBS 232.78</strain>
    </source>
</reference>
<keyword evidence="1" id="KW-0732">Signal</keyword>
<accession>A0AAE0N1Q8</accession>
<comment type="caution">
    <text evidence="2">The sequence shown here is derived from an EMBL/GenBank/DDBJ whole genome shotgun (WGS) entry which is preliminary data.</text>
</comment>
<gene>
    <name evidence="2" type="ORF">B0H63DRAFT_565492</name>
</gene>
<evidence type="ECO:0000313" key="3">
    <source>
        <dbReference type="Proteomes" id="UP001285441"/>
    </source>
</evidence>
<keyword evidence="3" id="KW-1185">Reference proteome</keyword>
<name>A0AAE0N1Q8_9PEZI</name>
<evidence type="ECO:0000313" key="2">
    <source>
        <dbReference type="EMBL" id="KAK3367527.1"/>
    </source>
</evidence>